<evidence type="ECO:0000313" key="9">
    <source>
        <dbReference type="EMBL" id="ODR59180.1"/>
    </source>
</evidence>
<keyword evidence="6" id="KW-0961">Cell wall biogenesis/degradation</keyword>
<accession>A0A1E3A9P1</accession>
<dbReference type="GO" id="GO:0016829">
    <property type="term" value="F:lyase activity"/>
    <property type="evidence" value="ECO:0007669"/>
    <property type="project" value="UniProtKB-KW"/>
</dbReference>
<keyword evidence="2 7" id="KW-0812">Transmembrane</keyword>
<comment type="caution">
    <text evidence="8">The sequence shown here is derived from an EMBL/GenBank/DDBJ whole genome shotgun (WGS) entry which is preliminary data.</text>
</comment>
<evidence type="ECO:0000256" key="4">
    <source>
        <dbReference type="ARBA" id="ARBA00023136"/>
    </source>
</evidence>
<dbReference type="Proteomes" id="UP000094869">
    <property type="component" value="Unassembled WGS sequence"/>
</dbReference>
<dbReference type="PANTHER" id="PTHR30518:SF2">
    <property type="entry name" value="ENDOLYTIC MUREIN TRANSGLYCOSYLASE"/>
    <property type="match status" value="1"/>
</dbReference>
<name>A0A1E3A9P1_9FIRM</name>
<evidence type="ECO:0000256" key="6">
    <source>
        <dbReference type="ARBA" id="ARBA00023316"/>
    </source>
</evidence>
<dbReference type="Pfam" id="PF02618">
    <property type="entry name" value="YceG"/>
    <property type="match status" value="1"/>
</dbReference>
<sequence length="131" mass="13966">MKKKEAAGVAVYSVVKIVVIILVIMVVYRLGSMAYSYGERIFGEPPMESAPGTDIVITVGSEDSVRDIADNLKAAGLIRDAGLFVLQERLAGYKEGVKAGTYTLNTSMTPEELIQTMAASSDEGDADEDNG</sequence>
<evidence type="ECO:0000313" key="8">
    <source>
        <dbReference type="EMBL" id="ODM05472.1"/>
    </source>
</evidence>
<keyword evidence="5" id="KW-0456">Lyase</keyword>
<dbReference type="RefSeq" id="WP_044964203.1">
    <property type="nucleotide sequence ID" value="NZ_DAWDRA010000005.1"/>
</dbReference>
<dbReference type="Gene3D" id="3.30.1490.480">
    <property type="entry name" value="Endolytic murein transglycosylase"/>
    <property type="match status" value="1"/>
</dbReference>
<evidence type="ECO:0000313" key="11">
    <source>
        <dbReference type="Proteomes" id="UP000094869"/>
    </source>
</evidence>
<dbReference type="AlphaFoldDB" id="A0A1E3A9P1"/>
<dbReference type="PANTHER" id="PTHR30518">
    <property type="entry name" value="ENDOLYTIC MUREIN TRANSGLYCOSYLASE"/>
    <property type="match status" value="1"/>
</dbReference>
<dbReference type="GO" id="GO:0071555">
    <property type="term" value="P:cell wall organization"/>
    <property type="evidence" value="ECO:0007669"/>
    <property type="project" value="UniProtKB-KW"/>
</dbReference>
<dbReference type="InterPro" id="IPR003770">
    <property type="entry name" value="MLTG-like"/>
</dbReference>
<keyword evidence="11" id="KW-1185">Reference proteome</keyword>
<evidence type="ECO:0000256" key="7">
    <source>
        <dbReference type="SAM" id="Phobius"/>
    </source>
</evidence>
<keyword evidence="3 7" id="KW-1133">Transmembrane helix</keyword>
<proteinExistence type="predicted"/>
<protein>
    <submittedName>
        <fullName evidence="8">YceG-like family protein</fullName>
    </submittedName>
</protein>
<evidence type="ECO:0000256" key="2">
    <source>
        <dbReference type="ARBA" id="ARBA00022692"/>
    </source>
</evidence>
<organism evidence="8 10">
    <name type="scientific">Eisenbergiella tayi</name>
    <dbReference type="NCBI Taxonomy" id="1432052"/>
    <lineage>
        <taxon>Bacteria</taxon>
        <taxon>Bacillati</taxon>
        <taxon>Bacillota</taxon>
        <taxon>Clostridia</taxon>
        <taxon>Lachnospirales</taxon>
        <taxon>Lachnospiraceae</taxon>
        <taxon>Eisenbergiella</taxon>
    </lineage>
</organism>
<evidence type="ECO:0000256" key="5">
    <source>
        <dbReference type="ARBA" id="ARBA00023239"/>
    </source>
</evidence>
<dbReference type="PATRIC" id="fig|1432052.4.peg.1527"/>
<reference evidence="8 10" key="1">
    <citation type="submission" date="2016-07" db="EMBL/GenBank/DDBJ databases">
        <title>Characterization of isolates of Eisenbergiella tayi derived from blood cultures, using whole genome sequencing.</title>
        <authorList>
            <person name="Burdz T."/>
            <person name="Wiebe D."/>
            <person name="Huynh C."/>
            <person name="Bernard K."/>
        </authorList>
    </citation>
    <scope>NUCLEOTIDE SEQUENCE [LARGE SCALE GENOMIC DNA]</scope>
    <source>
        <strain evidence="8 10">NML 110608</strain>
    </source>
</reference>
<dbReference type="Proteomes" id="UP000094067">
    <property type="component" value="Unassembled WGS sequence"/>
</dbReference>
<reference evidence="9 11" key="2">
    <citation type="submission" date="2016-08" db="EMBL/GenBank/DDBJ databases">
        <title>Characterization of Isolates of Eisenbergiella tayi Derived from Blood Cultures, Using Whole Genome Sequencing.</title>
        <authorList>
            <person name="Bernier A.-M."/>
            <person name="Burdz T."/>
            <person name="Wiebe D."/>
            <person name="Bernard K."/>
        </authorList>
    </citation>
    <scope>NUCLEOTIDE SEQUENCE [LARGE SCALE GENOMIC DNA]</scope>
    <source>
        <strain evidence="9 11">NML120146</strain>
    </source>
</reference>
<dbReference type="EMBL" id="MEHD01000015">
    <property type="protein sequence ID" value="ODR59180.1"/>
    <property type="molecule type" value="Genomic_DNA"/>
</dbReference>
<dbReference type="EMBL" id="MCGH01000002">
    <property type="protein sequence ID" value="ODM05472.1"/>
    <property type="molecule type" value="Genomic_DNA"/>
</dbReference>
<gene>
    <name evidence="8" type="ORF">BEI61_01360</name>
    <name evidence="9" type="ORF">BEI63_06545</name>
</gene>
<evidence type="ECO:0000313" key="10">
    <source>
        <dbReference type="Proteomes" id="UP000094067"/>
    </source>
</evidence>
<keyword evidence="1" id="KW-1003">Cell membrane</keyword>
<evidence type="ECO:0000256" key="1">
    <source>
        <dbReference type="ARBA" id="ARBA00022475"/>
    </source>
</evidence>
<feature type="transmembrane region" description="Helical" evidence="7">
    <location>
        <begin position="6"/>
        <end position="28"/>
    </location>
</feature>
<evidence type="ECO:0000256" key="3">
    <source>
        <dbReference type="ARBA" id="ARBA00022989"/>
    </source>
</evidence>
<keyword evidence="4 7" id="KW-0472">Membrane</keyword>